<keyword evidence="10" id="KW-1185">Reference proteome</keyword>
<feature type="transmembrane region" description="Helical" evidence="7">
    <location>
        <begin position="142"/>
        <end position="162"/>
    </location>
</feature>
<reference evidence="9 10" key="1">
    <citation type="journal article" date="2018" name="Int. J. Syst. Evol. Microbiol.">
        <title>Epidermidibacterium keratini gen. nov., sp. nov., a member of the family Sporichthyaceae, isolated from keratin epidermis.</title>
        <authorList>
            <person name="Lee D.G."/>
            <person name="Trujillo M.E."/>
            <person name="Kang S."/>
            <person name="Nam J.J."/>
            <person name="Kim Y.J."/>
        </authorList>
    </citation>
    <scope>NUCLEOTIDE SEQUENCE [LARGE SCALE GENOMIC DNA]</scope>
    <source>
        <strain evidence="9 10">EPI-7</strain>
    </source>
</reference>
<evidence type="ECO:0000256" key="3">
    <source>
        <dbReference type="ARBA" id="ARBA00022475"/>
    </source>
</evidence>
<dbReference type="PANTHER" id="PTHR30465:SF0">
    <property type="entry name" value="OLIGOPEPTIDE TRANSPORT SYSTEM PERMEASE PROTEIN APPB"/>
    <property type="match status" value="1"/>
</dbReference>
<dbReference type="SUPFAM" id="SSF161098">
    <property type="entry name" value="MetI-like"/>
    <property type="match status" value="1"/>
</dbReference>
<feature type="domain" description="ABC transmembrane type-1" evidence="8">
    <location>
        <begin position="103"/>
        <end position="323"/>
    </location>
</feature>
<dbReference type="PROSITE" id="PS50928">
    <property type="entry name" value="ABC_TM1"/>
    <property type="match status" value="1"/>
</dbReference>
<evidence type="ECO:0000313" key="10">
    <source>
        <dbReference type="Proteomes" id="UP000463857"/>
    </source>
</evidence>
<dbReference type="EMBL" id="CP047156">
    <property type="protein sequence ID" value="QHC02036.1"/>
    <property type="molecule type" value="Genomic_DNA"/>
</dbReference>
<dbReference type="RefSeq" id="WP_159547160.1">
    <property type="nucleotide sequence ID" value="NZ_CP047156.1"/>
</dbReference>
<evidence type="ECO:0000313" key="9">
    <source>
        <dbReference type="EMBL" id="QHC02036.1"/>
    </source>
</evidence>
<dbReference type="KEGG" id="eke:EK0264_18310"/>
<dbReference type="GO" id="GO:0055085">
    <property type="term" value="P:transmembrane transport"/>
    <property type="evidence" value="ECO:0007669"/>
    <property type="project" value="InterPro"/>
</dbReference>
<comment type="similarity">
    <text evidence="7">Belongs to the binding-protein-dependent transport system permease family.</text>
</comment>
<evidence type="ECO:0000259" key="8">
    <source>
        <dbReference type="PROSITE" id="PS50928"/>
    </source>
</evidence>
<dbReference type="InterPro" id="IPR000515">
    <property type="entry name" value="MetI-like"/>
</dbReference>
<dbReference type="PANTHER" id="PTHR30465">
    <property type="entry name" value="INNER MEMBRANE ABC TRANSPORTER"/>
    <property type="match status" value="1"/>
</dbReference>
<feature type="transmembrane region" description="Helical" evidence="7">
    <location>
        <begin position="105"/>
        <end position="130"/>
    </location>
</feature>
<feature type="transmembrane region" description="Helical" evidence="7">
    <location>
        <begin position="258"/>
        <end position="279"/>
    </location>
</feature>
<dbReference type="Pfam" id="PF19300">
    <property type="entry name" value="BPD_transp_1_N"/>
    <property type="match status" value="1"/>
</dbReference>
<keyword evidence="3" id="KW-1003">Cell membrane</keyword>
<evidence type="ECO:0000256" key="7">
    <source>
        <dbReference type="RuleBase" id="RU363032"/>
    </source>
</evidence>
<dbReference type="InterPro" id="IPR045621">
    <property type="entry name" value="BPD_transp_1_N"/>
</dbReference>
<dbReference type="CDD" id="cd06261">
    <property type="entry name" value="TM_PBP2"/>
    <property type="match status" value="1"/>
</dbReference>
<dbReference type="InParanoid" id="A0A7L4YS83"/>
<feature type="transmembrane region" description="Helical" evidence="7">
    <location>
        <begin position="197"/>
        <end position="219"/>
    </location>
</feature>
<dbReference type="Proteomes" id="UP000463857">
    <property type="component" value="Chromosome"/>
</dbReference>
<accession>A0A7L4YS83</accession>
<dbReference type="AlphaFoldDB" id="A0A7L4YS83"/>
<proteinExistence type="inferred from homology"/>
<feature type="transmembrane region" description="Helical" evidence="7">
    <location>
        <begin position="305"/>
        <end position="330"/>
    </location>
</feature>
<gene>
    <name evidence="9" type="ORF">EK0264_18310</name>
</gene>
<sequence length="337" mass="37735">MLRYILRRLAISVVRLFVASFICYGLVQLLGDPIAAWAEGQRQRNPNGAEAAIAAAYERAGLNRPFLDRYWSWLTNFVTGDWGKTVNPGQSPIEVEPLILRSLGITLRLVILATVLAIILGMLIGVISAVRQYSLFDYTITGFTFLMFSMPLFCIAVILKIVGIRFNDWLQSIGGSRWIQTAGYPVDGFTGSFGEQFIQFVGVYLLPTLSLLAISFATFARFQRASMLEVLNADYVRTARAKGLKRGQVIMRHAFRNALIPVITVATLQLGQVFSGAIITETVFGWQGMGFQLVKYVRLKEFNVIMAWLIVTAVFIIIFNLIADIVYTVLDPRIRLD</sequence>
<keyword evidence="6 7" id="KW-0472">Membrane</keyword>
<dbReference type="GO" id="GO:0005886">
    <property type="term" value="C:plasma membrane"/>
    <property type="evidence" value="ECO:0007669"/>
    <property type="project" value="UniProtKB-SubCell"/>
</dbReference>
<keyword evidence="2 7" id="KW-0813">Transport</keyword>
<feature type="transmembrane region" description="Helical" evidence="7">
    <location>
        <begin position="12"/>
        <end position="31"/>
    </location>
</feature>
<evidence type="ECO:0000256" key="1">
    <source>
        <dbReference type="ARBA" id="ARBA00004651"/>
    </source>
</evidence>
<evidence type="ECO:0000256" key="4">
    <source>
        <dbReference type="ARBA" id="ARBA00022692"/>
    </source>
</evidence>
<comment type="subcellular location">
    <subcellularLocation>
        <location evidence="1 7">Cell membrane</location>
        <topology evidence="1 7">Multi-pass membrane protein</topology>
    </subcellularLocation>
</comment>
<keyword evidence="4 7" id="KW-0812">Transmembrane</keyword>
<organism evidence="9 10">
    <name type="scientific">Epidermidibacterium keratini</name>
    <dbReference type="NCBI Taxonomy" id="1891644"/>
    <lineage>
        <taxon>Bacteria</taxon>
        <taxon>Bacillati</taxon>
        <taxon>Actinomycetota</taxon>
        <taxon>Actinomycetes</taxon>
        <taxon>Sporichthyales</taxon>
        <taxon>Sporichthyaceae</taxon>
        <taxon>Epidermidibacterium</taxon>
    </lineage>
</organism>
<dbReference type="Gene3D" id="1.10.3720.10">
    <property type="entry name" value="MetI-like"/>
    <property type="match status" value="1"/>
</dbReference>
<dbReference type="FunCoup" id="A0A7L4YS83">
    <property type="interactions" value="36"/>
</dbReference>
<name>A0A7L4YS83_9ACTN</name>
<evidence type="ECO:0000256" key="5">
    <source>
        <dbReference type="ARBA" id="ARBA00022989"/>
    </source>
</evidence>
<dbReference type="InterPro" id="IPR035906">
    <property type="entry name" value="MetI-like_sf"/>
</dbReference>
<keyword evidence="5 7" id="KW-1133">Transmembrane helix</keyword>
<evidence type="ECO:0000256" key="2">
    <source>
        <dbReference type="ARBA" id="ARBA00022448"/>
    </source>
</evidence>
<dbReference type="OrthoDB" id="9778910at2"/>
<dbReference type="Pfam" id="PF00528">
    <property type="entry name" value="BPD_transp_1"/>
    <property type="match status" value="1"/>
</dbReference>
<evidence type="ECO:0000256" key="6">
    <source>
        <dbReference type="ARBA" id="ARBA00023136"/>
    </source>
</evidence>
<protein>
    <submittedName>
        <fullName evidence="9">ABC transporter permease subunit</fullName>
    </submittedName>
</protein>